<evidence type="ECO:0000313" key="1">
    <source>
        <dbReference type="EMBL" id="MDQ0268873.1"/>
    </source>
</evidence>
<dbReference type="Pfam" id="PF23857">
    <property type="entry name" value="Phage_TAC_19"/>
    <property type="match status" value="1"/>
</dbReference>
<keyword evidence="2" id="KW-1185">Reference proteome</keyword>
<dbReference type="RefSeq" id="WP_307471981.1">
    <property type="nucleotide sequence ID" value="NZ_JAUSUB010000002.1"/>
</dbReference>
<dbReference type="Proteomes" id="UP001238088">
    <property type="component" value="Unassembled WGS sequence"/>
</dbReference>
<evidence type="ECO:0008006" key="3">
    <source>
        <dbReference type="Google" id="ProtNLM"/>
    </source>
</evidence>
<dbReference type="NCBIfam" id="NF047360">
    <property type="entry name" value="tail_chap_PVL"/>
    <property type="match status" value="1"/>
</dbReference>
<organism evidence="1 2">
    <name type="scientific">Cytobacillus purgationiresistens</name>
    <dbReference type="NCBI Taxonomy" id="863449"/>
    <lineage>
        <taxon>Bacteria</taxon>
        <taxon>Bacillati</taxon>
        <taxon>Bacillota</taxon>
        <taxon>Bacilli</taxon>
        <taxon>Bacillales</taxon>
        <taxon>Bacillaceae</taxon>
        <taxon>Cytobacillus</taxon>
    </lineage>
</organism>
<comment type="caution">
    <text evidence="1">The sequence shown here is derived from an EMBL/GenBank/DDBJ whole genome shotgun (WGS) entry which is preliminary data.</text>
</comment>
<sequence>MKNISVVLRKEEKEERFVSPEYVPGSLFRRAADVAELIESQSLSSDDLDVLISFVCDVFDNKFTIDEFEDGTDARRMMDTIYGVVNFVLGNITAASKLLGGSEGENNSDEGK</sequence>
<gene>
    <name evidence="1" type="ORF">J2S17_000742</name>
</gene>
<proteinExistence type="predicted"/>
<reference evidence="1 2" key="1">
    <citation type="submission" date="2023-07" db="EMBL/GenBank/DDBJ databases">
        <title>Genomic Encyclopedia of Type Strains, Phase IV (KMG-IV): sequencing the most valuable type-strain genomes for metagenomic binning, comparative biology and taxonomic classification.</title>
        <authorList>
            <person name="Goeker M."/>
        </authorList>
    </citation>
    <scope>NUCLEOTIDE SEQUENCE [LARGE SCALE GENOMIC DNA]</scope>
    <source>
        <strain evidence="1 2">DSM 23494</strain>
    </source>
</reference>
<dbReference type="EMBL" id="JAUSUB010000002">
    <property type="protein sequence ID" value="MDQ0268873.1"/>
    <property type="molecule type" value="Genomic_DNA"/>
</dbReference>
<dbReference type="InterPro" id="IPR057006">
    <property type="entry name" value="Phage_TAC_19"/>
</dbReference>
<name>A0ABU0AC95_9BACI</name>
<protein>
    <recommendedName>
        <fullName evidence="3">Phage protein</fullName>
    </recommendedName>
</protein>
<evidence type="ECO:0000313" key="2">
    <source>
        <dbReference type="Proteomes" id="UP001238088"/>
    </source>
</evidence>
<accession>A0ABU0AC95</accession>